<reference evidence="2" key="2">
    <citation type="submission" date="2020-06" db="EMBL/GenBank/DDBJ databases">
        <title>Helianthus annuus Genome sequencing and assembly Release 2.</title>
        <authorList>
            <person name="Gouzy J."/>
            <person name="Langlade N."/>
            <person name="Munos S."/>
        </authorList>
    </citation>
    <scope>NUCLEOTIDE SEQUENCE</scope>
    <source>
        <tissue evidence="2">Leaves</tissue>
    </source>
</reference>
<feature type="chain" id="PRO_5039945811" evidence="1">
    <location>
        <begin position="18"/>
        <end position="56"/>
    </location>
</feature>
<dbReference type="EMBL" id="MNCJ02000332">
    <property type="protein sequence ID" value="KAF5755608.1"/>
    <property type="molecule type" value="Genomic_DNA"/>
</dbReference>
<dbReference type="AlphaFoldDB" id="A0A9K3GUT0"/>
<proteinExistence type="predicted"/>
<accession>A0A9K3GUT0</accession>
<gene>
    <name evidence="2" type="ORF">HanXRQr2_Chr17g0804721</name>
</gene>
<dbReference type="Proteomes" id="UP000215914">
    <property type="component" value="Unassembled WGS sequence"/>
</dbReference>
<evidence type="ECO:0000313" key="3">
    <source>
        <dbReference type="Proteomes" id="UP000215914"/>
    </source>
</evidence>
<name>A0A9K3GUT0_HELAN</name>
<evidence type="ECO:0000313" key="2">
    <source>
        <dbReference type="EMBL" id="KAF5755608.1"/>
    </source>
</evidence>
<organism evidence="2 3">
    <name type="scientific">Helianthus annuus</name>
    <name type="common">Common sunflower</name>
    <dbReference type="NCBI Taxonomy" id="4232"/>
    <lineage>
        <taxon>Eukaryota</taxon>
        <taxon>Viridiplantae</taxon>
        <taxon>Streptophyta</taxon>
        <taxon>Embryophyta</taxon>
        <taxon>Tracheophyta</taxon>
        <taxon>Spermatophyta</taxon>
        <taxon>Magnoliopsida</taxon>
        <taxon>eudicotyledons</taxon>
        <taxon>Gunneridae</taxon>
        <taxon>Pentapetalae</taxon>
        <taxon>asterids</taxon>
        <taxon>campanulids</taxon>
        <taxon>Asterales</taxon>
        <taxon>Asteraceae</taxon>
        <taxon>Asteroideae</taxon>
        <taxon>Heliantheae alliance</taxon>
        <taxon>Heliantheae</taxon>
        <taxon>Helianthus</taxon>
    </lineage>
</organism>
<evidence type="ECO:0000256" key="1">
    <source>
        <dbReference type="SAM" id="SignalP"/>
    </source>
</evidence>
<sequence>MLNGLELLLLRVLGVSSFSFAHREVATINGPVVKVMRAICQQLINSIASPLKNVAM</sequence>
<comment type="caution">
    <text evidence="2">The sequence shown here is derived from an EMBL/GenBank/DDBJ whole genome shotgun (WGS) entry which is preliminary data.</text>
</comment>
<protein>
    <submittedName>
        <fullName evidence="2">Uncharacterized protein</fullName>
    </submittedName>
</protein>
<dbReference type="Gramene" id="mRNA:HanXRQr2_Chr17g0804721">
    <property type="protein sequence ID" value="mRNA:HanXRQr2_Chr17g0804721"/>
    <property type="gene ID" value="HanXRQr2_Chr17g0804721"/>
</dbReference>
<feature type="signal peptide" evidence="1">
    <location>
        <begin position="1"/>
        <end position="17"/>
    </location>
</feature>
<keyword evidence="1" id="KW-0732">Signal</keyword>
<reference evidence="2" key="1">
    <citation type="journal article" date="2017" name="Nature">
        <title>The sunflower genome provides insights into oil metabolism, flowering and Asterid evolution.</title>
        <authorList>
            <person name="Badouin H."/>
            <person name="Gouzy J."/>
            <person name="Grassa C.J."/>
            <person name="Murat F."/>
            <person name="Staton S.E."/>
            <person name="Cottret L."/>
            <person name="Lelandais-Briere C."/>
            <person name="Owens G.L."/>
            <person name="Carrere S."/>
            <person name="Mayjonade B."/>
            <person name="Legrand L."/>
            <person name="Gill N."/>
            <person name="Kane N.C."/>
            <person name="Bowers J.E."/>
            <person name="Hubner S."/>
            <person name="Bellec A."/>
            <person name="Berard A."/>
            <person name="Berges H."/>
            <person name="Blanchet N."/>
            <person name="Boniface M.C."/>
            <person name="Brunel D."/>
            <person name="Catrice O."/>
            <person name="Chaidir N."/>
            <person name="Claudel C."/>
            <person name="Donnadieu C."/>
            <person name="Faraut T."/>
            <person name="Fievet G."/>
            <person name="Helmstetter N."/>
            <person name="King M."/>
            <person name="Knapp S.J."/>
            <person name="Lai Z."/>
            <person name="Le Paslier M.C."/>
            <person name="Lippi Y."/>
            <person name="Lorenzon L."/>
            <person name="Mandel J.R."/>
            <person name="Marage G."/>
            <person name="Marchand G."/>
            <person name="Marquand E."/>
            <person name="Bret-Mestries E."/>
            <person name="Morien E."/>
            <person name="Nambeesan S."/>
            <person name="Nguyen T."/>
            <person name="Pegot-Espagnet P."/>
            <person name="Pouilly N."/>
            <person name="Raftis F."/>
            <person name="Sallet E."/>
            <person name="Schiex T."/>
            <person name="Thomas J."/>
            <person name="Vandecasteele C."/>
            <person name="Vares D."/>
            <person name="Vear F."/>
            <person name="Vautrin S."/>
            <person name="Crespi M."/>
            <person name="Mangin B."/>
            <person name="Burke J.M."/>
            <person name="Salse J."/>
            <person name="Munos S."/>
            <person name="Vincourt P."/>
            <person name="Rieseberg L.H."/>
            <person name="Langlade N.B."/>
        </authorList>
    </citation>
    <scope>NUCLEOTIDE SEQUENCE</scope>
    <source>
        <tissue evidence="2">Leaves</tissue>
    </source>
</reference>
<keyword evidence="3" id="KW-1185">Reference proteome</keyword>